<dbReference type="Proteomes" id="UP001597318">
    <property type="component" value="Unassembled WGS sequence"/>
</dbReference>
<gene>
    <name evidence="2" type="ORF">ACFSKK_02550</name>
</gene>
<dbReference type="RefSeq" id="WP_247342147.1">
    <property type="nucleotide sequence ID" value="NZ_CP095550.1"/>
</dbReference>
<reference evidence="3" key="1">
    <citation type="journal article" date="2019" name="Int. J. Syst. Evol. Microbiol.">
        <title>The Global Catalogue of Microorganisms (GCM) 10K type strain sequencing project: providing services to taxonomists for standard genome sequencing and annotation.</title>
        <authorList>
            <consortium name="The Broad Institute Genomics Platform"/>
            <consortium name="The Broad Institute Genome Sequencing Center for Infectious Disease"/>
            <person name="Wu L."/>
            <person name="Ma J."/>
        </authorList>
    </citation>
    <scope>NUCLEOTIDE SEQUENCE [LARGE SCALE GENOMIC DNA]</scope>
    <source>
        <strain evidence="3">CGMCC 1.15474</strain>
    </source>
</reference>
<keyword evidence="3" id="KW-1185">Reference proteome</keyword>
<dbReference type="InterPro" id="IPR045492">
    <property type="entry name" value="DUF6434"/>
</dbReference>
<dbReference type="EMBL" id="JBHUIK010000001">
    <property type="protein sequence ID" value="MFD2212589.1"/>
    <property type="molecule type" value="Genomic_DNA"/>
</dbReference>
<sequence>MRPKLSKEINIEDFKNYYWLKEELATFCKELGIPSYGPKLELTERIIMFLSTGVITKAPKKKGSKAKQYDSLSLDTVIVLNHKCSQDIREFFIKEIGKQFHFSTYIQSFFKNNPGKTFQDVVKAWYDEEERKKDPSFTKVISPQFEYNQFIRDFYQDPINKGKSRNDAIDAWNTVKNLPGDNKYKSTTQKYK</sequence>
<dbReference type="Pfam" id="PF18953">
    <property type="entry name" value="SAP_new25"/>
    <property type="match status" value="1"/>
</dbReference>
<evidence type="ECO:0000313" key="2">
    <source>
        <dbReference type="EMBL" id="MFD2212589.1"/>
    </source>
</evidence>
<dbReference type="Pfam" id="PF20026">
    <property type="entry name" value="DUF6434"/>
    <property type="match status" value="1"/>
</dbReference>
<evidence type="ECO:0000259" key="1">
    <source>
        <dbReference type="Pfam" id="PF20026"/>
    </source>
</evidence>
<proteinExistence type="predicted"/>
<feature type="domain" description="DUF6434" evidence="1">
    <location>
        <begin position="69"/>
        <end position="126"/>
    </location>
</feature>
<evidence type="ECO:0000313" key="3">
    <source>
        <dbReference type="Proteomes" id="UP001597318"/>
    </source>
</evidence>
<comment type="caution">
    <text evidence="2">The sequence shown here is derived from an EMBL/GenBank/DDBJ whole genome shotgun (WGS) entry which is preliminary data.</text>
</comment>
<accession>A0ABW5BSS1</accession>
<organism evidence="2 3">
    <name type="scientific">Metabacillus endolithicus</name>
    <dbReference type="NCBI Taxonomy" id="1535204"/>
    <lineage>
        <taxon>Bacteria</taxon>
        <taxon>Bacillati</taxon>
        <taxon>Bacillota</taxon>
        <taxon>Bacilli</taxon>
        <taxon>Bacillales</taxon>
        <taxon>Bacillaceae</taxon>
        <taxon>Metabacillus</taxon>
    </lineage>
</organism>
<name>A0ABW5BSS1_9BACI</name>
<protein>
    <submittedName>
        <fullName evidence="2">DUF6434 domain-containing protein</fullName>
    </submittedName>
</protein>